<reference evidence="1 2" key="1">
    <citation type="journal article" date="2016" name="Nat. Microbiol.">
        <title>Genomic inference of the metabolism of cosmopolitan subsurface Archaea, Hadesarchaea.</title>
        <authorList>
            <person name="Baker B.J."/>
            <person name="Saw J.H."/>
            <person name="Lind A.E."/>
            <person name="Lazar C.S."/>
            <person name="Hinrichs K.-U."/>
            <person name="Teske A.P."/>
            <person name="Ettema T.J."/>
        </authorList>
    </citation>
    <scope>NUCLEOTIDE SEQUENCE [LARGE SCALE GENOMIC DNA]</scope>
</reference>
<dbReference type="EMBL" id="LQMQ01000003">
    <property type="protein sequence ID" value="KUO42578.1"/>
    <property type="molecule type" value="Genomic_DNA"/>
</dbReference>
<evidence type="ECO:0000313" key="1">
    <source>
        <dbReference type="EMBL" id="KUO42578.1"/>
    </source>
</evidence>
<proteinExistence type="predicted"/>
<dbReference type="STRING" id="1776334.APZ16_02000"/>
<organism evidence="1 2">
    <name type="scientific">Hadarchaeum yellowstonense</name>
    <dbReference type="NCBI Taxonomy" id="1776334"/>
    <lineage>
        <taxon>Archaea</taxon>
        <taxon>Methanobacteriati</taxon>
        <taxon>Candidatus Hadarchaeota</taxon>
        <taxon>Candidatus Hadarchaeia</taxon>
        <taxon>Candidatus Hadarchaeales</taxon>
        <taxon>Candidatus Hadarchaeaceae</taxon>
        <taxon>Candidatus Hadarchaeum</taxon>
    </lineage>
</organism>
<comment type="caution">
    <text evidence="1">The sequence shown here is derived from an EMBL/GenBank/DDBJ whole genome shotgun (WGS) entry which is preliminary data.</text>
</comment>
<name>A0A147K1F3_HADYE</name>
<dbReference type="Proteomes" id="UP000074294">
    <property type="component" value="Unassembled WGS sequence"/>
</dbReference>
<dbReference type="AlphaFoldDB" id="A0A147K1F3"/>
<accession>A0A147K1F3</accession>
<sequence length="310" mass="35263">MFFALTLTALLVSCSGLALEQVRRQMDDYLLRYSLEQTAIKAADVLVRTNGTPADWWTRPTYLETVGLSQTGSDGAPIPNCLSVVKLENLRQLCQANTWERQPNISRAIMGLFDNSEKFEILLIDENTGENLWPPVYPCWDIRPSGADNSLEVIIVKRLIATDVRKENIIENLVHLSKPPYYLVYFNVDPGELNTRDWYVVLTRHLPPPPVQPEVRIWVNRNPPDGGGDWDFKSLPDVSPFRIRYDGIDYPDGSDYAFPVPLREGQNFIWIRVSGKYAPVDVSIISLPRKSPTKLVELPPTATLVVKLWR</sequence>
<protein>
    <submittedName>
        <fullName evidence="1">Uncharacterized protein</fullName>
    </submittedName>
</protein>
<evidence type="ECO:0000313" key="2">
    <source>
        <dbReference type="Proteomes" id="UP000074294"/>
    </source>
</evidence>
<gene>
    <name evidence="1" type="ORF">APZ16_02000</name>
</gene>